<sequence>MFCFSKYLTGISDLFGSQVGHKFGFIAQVDVVA</sequence>
<organism evidence="1">
    <name type="scientific">Arundo donax</name>
    <name type="common">Giant reed</name>
    <name type="synonym">Donax arundinaceus</name>
    <dbReference type="NCBI Taxonomy" id="35708"/>
    <lineage>
        <taxon>Eukaryota</taxon>
        <taxon>Viridiplantae</taxon>
        <taxon>Streptophyta</taxon>
        <taxon>Embryophyta</taxon>
        <taxon>Tracheophyta</taxon>
        <taxon>Spermatophyta</taxon>
        <taxon>Magnoliopsida</taxon>
        <taxon>Liliopsida</taxon>
        <taxon>Poales</taxon>
        <taxon>Poaceae</taxon>
        <taxon>PACMAD clade</taxon>
        <taxon>Arundinoideae</taxon>
        <taxon>Arundineae</taxon>
        <taxon>Arundo</taxon>
    </lineage>
</organism>
<accession>A0A0A8YRP5</accession>
<protein>
    <submittedName>
        <fullName evidence="1">Uncharacterized protein</fullName>
    </submittedName>
</protein>
<reference evidence="1" key="1">
    <citation type="submission" date="2014-09" db="EMBL/GenBank/DDBJ databases">
        <authorList>
            <person name="Magalhaes I.L.F."/>
            <person name="Oliveira U."/>
            <person name="Santos F.R."/>
            <person name="Vidigal T.H.D.A."/>
            <person name="Brescovit A.D."/>
            <person name="Santos A.J."/>
        </authorList>
    </citation>
    <scope>NUCLEOTIDE SEQUENCE</scope>
    <source>
        <tissue evidence="1">Shoot tissue taken approximately 20 cm above the soil surface</tissue>
    </source>
</reference>
<reference evidence="1" key="2">
    <citation type="journal article" date="2015" name="Data Brief">
        <title>Shoot transcriptome of the giant reed, Arundo donax.</title>
        <authorList>
            <person name="Barrero R.A."/>
            <person name="Guerrero F.D."/>
            <person name="Moolhuijzen P."/>
            <person name="Goolsby J.A."/>
            <person name="Tidwell J."/>
            <person name="Bellgard S.E."/>
            <person name="Bellgard M.I."/>
        </authorList>
    </citation>
    <scope>NUCLEOTIDE SEQUENCE</scope>
    <source>
        <tissue evidence="1">Shoot tissue taken approximately 20 cm above the soil surface</tissue>
    </source>
</reference>
<proteinExistence type="predicted"/>
<dbReference type="AlphaFoldDB" id="A0A0A8YRP5"/>
<dbReference type="EMBL" id="GBRH01269532">
    <property type="protein sequence ID" value="JAD28363.1"/>
    <property type="molecule type" value="Transcribed_RNA"/>
</dbReference>
<name>A0A0A8YRP5_ARUDO</name>
<evidence type="ECO:0000313" key="1">
    <source>
        <dbReference type="EMBL" id="JAD28363.1"/>
    </source>
</evidence>